<dbReference type="GO" id="GO:0004843">
    <property type="term" value="F:cysteine-type deubiquitinase activity"/>
    <property type="evidence" value="ECO:0007669"/>
    <property type="project" value="InterPro"/>
</dbReference>
<feature type="compositionally biased region" description="Acidic residues" evidence="2">
    <location>
        <begin position="355"/>
        <end position="400"/>
    </location>
</feature>
<dbReference type="Gene3D" id="3.90.70.10">
    <property type="entry name" value="Cysteine proteinases"/>
    <property type="match status" value="2"/>
</dbReference>
<dbReference type="PROSITE" id="PS50235">
    <property type="entry name" value="USP_3"/>
    <property type="match status" value="1"/>
</dbReference>
<feature type="domain" description="LysM" evidence="4">
    <location>
        <begin position="657"/>
        <end position="701"/>
    </location>
</feature>
<evidence type="ECO:0000256" key="2">
    <source>
        <dbReference type="SAM" id="MobiDB-lite"/>
    </source>
</evidence>
<dbReference type="PANTHER" id="PTHR21646:SF23">
    <property type="entry name" value="UBIQUITIN CARBOXYL-TERMINAL HYDROLASE USP2"/>
    <property type="match status" value="1"/>
</dbReference>
<dbReference type="PROSITE" id="PS51782">
    <property type="entry name" value="LYSM"/>
    <property type="match status" value="1"/>
</dbReference>
<name>A0A481YVK2_9VIRU</name>
<evidence type="ECO:0000256" key="1">
    <source>
        <dbReference type="ARBA" id="ARBA00022729"/>
    </source>
</evidence>
<evidence type="ECO:0000259" key="4">
    <source>
        <dbReference type="PROSITE" id="PS51782"/>
    </source>
</evidence>
<dbReference type="Gene3D" id="3.10.350.10">
    <property type="entry name" value="LysM domain"/>
    <property type="match status" value="1"/>
</dbReference>
<dbReference type="PANTHER" id="PTHR21646">
    <property type="entry name" value="UBIQUITIN CARBOXYL-TERMINAL HYDROLASE"/>
    <property type="match status" value="1"/>
</dbReference>
<feature type="region of interest" description="Disordered" evidence="2">
    <location>
        <begin position="348"/>
        <end position="401"/>
    </location>
</feature>
<dbReference type="CDD" id="cd00118">
    <property type="entry name" value="LysM"/>
    <property type="match status" value="1"/>
</dbReference>
<dbReference type="GO" id="GO:0016579">
    <property type="term" value="P:protein deubiquitination"/>
    <property type="evidence" value="ECO:0007669"/>
    <property type="project" value="InterPro"/>
</dbReference>
<dbReference type="SUPFAM" id="SSF54001">
    <property type="entry name" value="Cysteine proteinases"/>
    <property type="match status" value="1"/>
</dbReference>
<organism evidence="5">
    <name type="scientific">Marseillevirus LCMAC201</name>
    <dbReference type="NCBI Taxonomy" id="2506605"/>
    <lineage>
        <taxon>Viruses</taxon>
        <taxon>Varidnaviria</taxon>
        <taxon>Bamfordvirae</taxon>
        <taxon>Nucleocytoviricota</taxon>
        <taxon>Megaviricetes</taxon>
        <taxon>Pimascovirales</taxon>
        <taxon>Pimascovirales incertae sedis</taxon>
        <taxon>Marseilleviridae</taxon>
    </lineage>
</organism>
<gene>
    <name evidence="5" type="ORF">LCMAC201_00310</name>
</gene>
<protein>
    <submittedName>
        <fullName evidence="5">LysM domain protein</fullName>
    </submittedName>
</protein>
<proteinExistence type="predicted"/>
<feature type="domain" description="USP" evidence="3">
    <location>
        <begin position="418"/>
        <end position="797"/>
    </location>
</feature>
<dbReference type="InterPro" id="IPR018392">
    <property type="entry name" value="LysM"/>
</dbReference>
<dbReference type="EMBL" id="MK500344">
    <property type="protein sequence ID" value="QBK87129.1"/>
    <property type="molecule type" value="Genomic_DNA"/>
</dbReference>
<dbReference type="CDD" id="cd02257">
    <property type="entry name" value="Peptidase_C19"/>
    <property type="match status" value="1"/>
</dbReference>
<keyword evidence="1" id="KW-0732">Signal</keyword>
<dbReference type="InterPro" id="IPR028889">
    <property type="entry name" value="USP"/>
</dbReference>
<reference evidence="5" key="1">
    <citation type="journal article" date="2019" name="MBio">
        <title>Virus Genomes from Deep Sea Sediments Expand the Ocean Megavirome and Support Independent Origins of Viral Gigantism.</title>
        <authorList>
            <person name="Backstrom D."/>
            <person name="Yutin N."/>
            <person name="Jorgensen S.L."/>
            <person name="Dharamshi J."/>
            <person name="Homa F."/>
            <person name="Zaremba-Niedwiedzka K."/>
            <person name="Spang A."/>
            <person name="Wolf Y.I."/>
            <person name="Koonin E.V."/>
            <person name="Ettema T.J."/>
        </authorList>
    </citation>
    <scope>NUCLEOTIDE SEQUENCE</scope>
</reference>
<dbReference type="SMART" id="SM00257">
    <property type="entry name" value="LysM"/>
    <property type="match status" value="1"/>
</dbReference>
<sequence>MDLNNKPTSENVEQLKEYVKKLSTKSPYSWLAKYEQQLVSNDKSVRALVRICNSDKHTVINKLEVLSNENWLRVSNLTDFNDIPDNYFNVVLWSDCDIESEFRQVLKIYPKLQPGARIYFNNLLSDFGDLLKKCIGQKDIEKILGQKLSKVFEDSTKFAHIVRTILATIFSSGKNKNKYKIKIIQYGNTRYLVLIKDGLQFLPDESLQQSISKVDQQVAKKVPLDIGLQLSTKRIEKIRNRIFELAASTIDASEPLIASALCEQLTEDQLIPDCETMGKHQEYLTDSHLSAIRNAVEVVNEQINTLSLMGIVSVQKFVYSMSSITDSDVADDDHWDVYIRKTAHEKLKKAKVSEPEEPELEELEEYEESEEPELEEEGEPVSWESEESGESEEEEEEAEESYPIIAAPKELLPALLLPGLSNIGGYSCFMDSILFAILLPSTGYFENNMLQLKLTKQIAEVCSNYEDNEIGLKYLQNFQTELKKLANIIRGNQDPELTCYPIVKQMQKCNLMTEFLMSGQQQDDSEFLRALMQMFDLTPTRVTVTRSVSDDKQEWIETTVIEEKQAILEVTIPDYVDEILELASWYQRIQISDYQNVPMIEWHKGPKPDVLMIGWYDEPEEKSYQYSREKYTINSSDALFFHVARRVVKLSTRLCVKRHKIISGDKLGTLAKKFKIKLDVLLDANPKIKKEKIVIGQVIRIPNQTCASTNYVKNTKPIVFKEYIENTVSKKHFALQTVTIHHGGAYGGHYTAFFKYGPQWFHYNDSAPANKRVQAKTWEEVTNVGTRNGSMFMYYPID</sequence>
<dbReference type="InterPro" id="IPR050185">
    <property type="entry name" value="Ub_carboxyl-term_hydrolase"/>
</dbReference>
<accession>A0A481YVK2</accession>
<dbReference type="InterPro" id="IPR038765">
    <property type="entry name" value="Papain-like_cys_pep_sf"/>
</dbReference>
<dbReference type="Pfam" id="PF00443">
    <property type="entry name" value="UCH"/>
    <property type="match status" value="1"/>
</dbReference>
<evidence type="ECO:0000259" key="3">
    <source>
        <dbReference type="PROSITE" id="PS50235"/>
    </source>
</evidence>
<evidence type="ECO:0000313" key="5">
    <source>
        <dbReference type="EMBL" id="QBK87129.1"/>
    </source>
</evidence>
<dbReference type="InterPro" id="IPR036779">
    <property type="entry name" value="LysM_dom_sf"/>
</dbReference>
<dbReference type="InterPro" id="IPR001394">
    <property type="entry name" value="Peptidase_C19_UCH"/>
</dbReference>